<dbReference type="Proteomes" id="UP000306102">
    <property type="component" value="Unassembled WGS sequence"/>
</dbReference>
<accession>A0A4S4D0F2</accession>
<sequence>MLGYLSTSSNAYGIQHGTQKDTDKRDQNPQDPVVEVITPDVYNNYGADGTRDPFSGTGLVHCESKLSDKMDLKDLMLGFLVGLARNLAHMNALACETYGRRRDSYRVFGLGVRAEFHFRALCDAGTVEIIGPIASNLEDVILVDCGNYRTNCIKLGGCDTCALPCLPNLSSYESSNALGSMRLGKYTEWFNDVFSTDISEKCESILTLLSEKHGCKAMEIVVPELAEMRLAHIVSIGSESLCSLTPDCEDGYVSLPFCRKDGKLTYDTRTNLALFRSFSASDYVAAQRLSMTAPVIPPKALESGESNLEVSGNLMRFVLAANLLGLPAISVPVGYDKQGLPIGLQLIGRPWAEASILRLAAAVEELCSESKKRPQSFYDILLGTKETNEGFTSCLPRTRFTCFGISSLLMAMAVPFISCLNITFCIYSLPFIKLQFNYTNPAQRRL</sequence>
<comment type="caution">
    <text evidence="4">The sequence shown here is derived from an EMBL/GenBank/DDBJ whole genome shotgun (WGS) entry which is preliminary data.</text>
</comment>
<organism evidence="4 5">
    <name type="scientific">Camellia sinensis var. sinensis</name>
    <name type="common">China tea</name>
    <dbReference type="NCBI Taxonomy" id="542762"/>
    <lineage>
        <taxon>Eukaryota</taxon>
        <taxon>Viridiplantae</taxon>
        <taxon>Streptophyta</taxon>
        <taxon>Embryophyta</taxon>
        <taxon>Tracheophyta</taxon>
        <taxon>Spermatophyta</taxon>
        <taxon>Magnoliopsida</taxon>
        <taxon>eudicotyledons</taxon>
        <taxon>Gunneridae</taxon>
        <taxon>Pentapetalae</taxon>
        <taxon>asterids</taxon>
        <taxon>Ericales</taxon>
        <taxon>Theaceae</taxon>
        <taxon>Camellia</taxon>
    </lineage>
</organism>
<feature type="transmembrane region" description="Helical" evidence="2">
    <location>
        <begin position="403"/>
        <end position="427"/>
    </location>
</feature>
<reference evidence="4 5" key="1">
    <citation type="journal article" date="2018" name="Proc. Natl. Acad. Sci. U.S.A.">
        <title>Draft genome sequence of Camellia sinensis var. sinensis provides insights into the evolution of the tea genome and tea quality.</title>
        <authorList>
            <person name="Wei C."/>
            <person name="Yang H."/>
            <person name="Wang S."/>
            <person name="Zhao J."/>
            <person name="Liu C."/>
            <person name="Gao L."/>
            <person name="Xia E."/>
            <person name="Lu Y."/>
            <person name="Tai Y."/>
            <person name="She G."/>
            <person name="Sun J."/>
            <person name="Cao H."/>
            <person name="Tong W."/>
            <person name="Gao Q."/>
            <person name="Li Y."/>
            <person name="Deng W."/>
            <person name="Jiang X."/>
            <person name="Wang W."/>
            <person name="Chen Q."/>
            <person name="Zhang S."/>
            <person name="Li H."/>
            <person name="Wu J."/>
            <person name="Wang P."/>
            <person name="Li P."/>
            <person name="Shi C."/>
            <person name="Zheng F."/>
            <person name="Jian J."/>
            <person name="Huang B."/>
            <person name="Shan D."/>
            <person name="Shi M."/>
            <person name="Fang C."/>
            <person name="Yue Y."/>
            <person name="Li F."/>
            <person name="Li D."/>
            <person name="Wei S."/>
            <person name="Han B."/>
            <person name="Jiang C."/>
            <person name="Yin Y."/>
            <person name="Xia T."/>
            <person name="Zhang Z."/>
            <person name="Bennetzen J.L."/>
            <person name="Zhao S."/>
            <person name="Wan X."/>
        </authorList>
    </citation>
    <scope>NUCLEOTIDE SEQUENCE [LARGE SCALE GENOMIC DNA]</scope>
    <source>
        <strain evidence="5">cv. Shuchazao</strain>
        <tissue evidence="4">Leaf</tissue>
    </source>
</reference>
<protein>
    <recommendedName>
        <fullName evidence="3">Amidase domain-containing protein</fullName>
    </recommendedName>
</protein>
<dbReference type="GO" id="GO:0016020">
    <property type="term" value="C:membrane"/>
    <property type="evidence" value="ECO:0007669"/>
    <property type="project" value="TreeGrafter"/>
</dbReference>
<evidence type="ECO:0000313" key="5">
    <source>
        <dbReference type="Proteomes" id="UP000306102"/>
    </source>
</evidence>
<dbReference type="SUPFAM" id="SSF75304">
    <property type="entry name" value="Amidase signature (AS) enzymes"/>
    <property type="match status" value="1"/>
</dbReference>
<keyword evidence="2" id="KW-0472">Membrane</keyword>
<dbReference type="STRING" id="542762.A0A4S4D0F2"/>
<gene>
    <name evidence="4" type="ORF">TEA_015269</name>
</gene>
<dbReference type="Gene3D" id="3.90.1300.10">
    <property type="entry name" value="Amidase signature (AS) domain"/>
    <property type="match status" value="1"/>
</dbReference>
<keyword evidence="5" id="KW-1185">Reference proteome</keyword>
<keyword evidence="2" id="KW-1133">Transmembrane helix</keyword>
<name>A0A4S4D0F2_CAMSN</name>
<evidence type="ECO:0000256" key="1">
    <source>
        <dbReference type="SAM" id="MobiDB-lite"/>
    </source>
</evidence>
<dbReference type="PANTHER" id="PTHR11895:SF156">
    <property type="entry name" value="FATTY ACID AMIDE HYDROLASE"/>
    <property type="match status" value="1"/>
</dbReference>
<dbReference type="InterPro" id="IPR023631">
    <property type="entry name" value="Amidase_dom"/>
</dbReference>
<keyword evidence="2" id="KW-0812">Transmembrane</keyword>
<evidence type="ECO:0000259" key="3">
    <source>
        <dbReference type="Pfam" id="PF01425"/>
    </source>
</evidence>
<feature type="compositionally biased region" description="Polar residues" evidence="1">
    <location>
        <begin position="1"/>
        <end position="12"/>
    </location>
</feature>
<dbReference type="AlphaFoldDB" id="A0A4S4D0F2"/>
<evidence type="ECO:0000256" key="2">
    <source>
        <dbReference type="SAM" id="Phobius"/>
    </source>
</evidence>
<dbReference type="PANTHER" id="PTHR11895">
    <property type="entry name" value="TRANSAMIDASE"/>
    <property type="match status" value="1"/>
</dbReference>
<feature type="compositionally biased region" description="Basic and acidic residues" evidence="1">
    <location>
        <begin position="18"/>
        <end position="28"/>
    </location>
</feature>
<dbReference type="GO" id="GO:0070291">
    <property type="term" value="P:N-acylethanolamine metabolic process"/>
    <property type="evidence" value="ECO:0007669"/>
    <property type="project" value="TreeGrafter"/>
</dbReference>
<dbReference type="GO" id="GO:0047412">
    <property type="term" value="F:N-(long-chain-acyl)ethanolamine deacylase activity"/>
    <property type="evidence" value="ECO:0007669"/>
    <property type="project" value="TreeGrafter"/>
</dbReference>
<feature type="domain" description="Amidase" evidence="3">
    <location>
        <begin position="294"/>
        <end position="357"/>
    </location>
</feature>
<dbReference type="InterPro" id="IPR036928">
    <property type="entry name" value="AS_sf"/>
</dbReference>
<proteinExistence type="predicted"/>
<evidence type="ECO:0000313" key="4">
    <source>
        <dbReference type="EMBL" id="THF95659.1"/>
    </source>
</evidence>
<dbReference type="EMBL" id="SDRB02013208">
    <property type="protein sequence ID" value="THF95659.1"/>
    <property type="molecule type" value="Genomic_DNA"/>
</dbReference>
<dbReference type="InterPro" id="IPR000120">
    <property type="entry name" value="Amidase"/>
</dbReference>
<dbReference type="Pfam" id="PF01425">
    <property type="entry name" value="Amidase"/>
    <property type="match status" value="1"/>
</dbReference>
<feature type="region of interest" description="Disordered" evidence="1">
    <location>
        <begin position="1"/>
        <end position="30"/>
    </location>
</feature>